<dbReference type="PANTHER" id="PTHR46564:SF1">
    <property type="entry name" value="TRANSPOSASE"/>
    <property type="match status" value="1"/>
</dbReference>
<dbReference type="OrthoDB" id="2217172at2759"/>
<dbReference type="STRING" id="35722.A0A0B7N5A8"/>
<dbReference type="Gene3D" id="3.30.420.10">
    <property type="entry name" value="Ribonuclease H-like superfamily/Ribonuclease H"/>
    <property type="match status" value="1"/>
</dbReference>
<evidence type="ECO:0000259" key="1">
    <source>
        <dbReference type="Pfam" id="PF13358"/>
    </source>
</evidence>
<sequence>MDFDNIATEFGGIEMIIDFEEVKETENVEMVEAIASITEEFQAVSIKNTKRYKKYGQDQIERFIHLKQEDGWTIPKAAALCGIPRSTAYELINEYNASDGTVLPGNNPRKSQNRAKQLFSDHFEFLIKLFDSNPSIVLEEARFKLCEAFPGLEISITALYKHIVEKCALSLKQASKYTAERDAPRKIKLRFDIITQWKAVGVDFKRNCVFVDEAGFHTQMIRGRAWSKKGDPAKVKVHTQKGVNISIVGCISPFGVVNFSKVEPLKKSDVAKLEKEFAPFTKKRKASTQDADKPEKIPKGTTAYHIVKFMEAVMDTLDKHDKKGMFILLDNCRIHHCEFVIEAMKKRGYKPLFLPPYSPFLSPIEECWSKIKKLIRRNPLDASDALTPRIAEACGQVTTEDCKGWIRHSETFWDRCLNKEIGLK</sequence>
<dbReference type="InterPro" id="IPR038717">
    <property type="entry name" value="Tc1-like_DDE_dom"/>
</dbReference>
<dbReference type="SUPFAM" id="SSF46689">
    <property type="entry name" value="Homeodomain-like"/>
    <property type="match status" value="1"/>
</dbReference>
<accession>A0A0B7N5A8</accession>
<dbReference type="Proteomes" id="UP000054107">
    <property type="component" value="Unassembled WGS sequence"/>
</dbReference>
<dbReference type="InterPro" id="IPR009057">
    <property type="entry name" value="Homeodomain-like_sf"/>
</dbReference>
<evidence type="ECO:0000313" key="3">
    <source>
        <dbReference type="Proteomes" id="UP000054107"/>
    </source>
</evidence>
<evidence type="ECO:0000313" key="2">
    <source>
        <dbReference type="EMBL" id="CEP10623.1"/>
    </source>
</evidence>
<protein>
    <recommendedName>
        <fullName evidence="1">Tc1-like transposase DDE domain-containing protein</fullName>
    </recommendedName>
</protein>
<dbReference type="EMBL" id="LN724503">
    <property type="protein sequence ID" value="CEP10623.1"/>
    <property type="molecule type" value="Genomic_DNA"/>
</dbReference>
<feature type="domain" description="Tc1-like transposase DDE" evidence="1">
    <location>
        <begin position="300"/>
        <end position="385"/>
    </location>
</feature>
<dbReference type="InterPro" id="IPR036397">
    <property type="entry name" value="RNaseH_sf"/>
</dbReference>
<dbReference type="GO" id="GO:0003676">
    <property type="term" value="F:nucleic acid binding"/>
    <property type="evidence" value="ECO:0007669"/>
    <property type="project" value="InterPro"/>
</dbReference>
<dbReference type="InterPro" id="IPR047655">
    <property type="entry name" value="Transpos_IS630-like"/>
</dbReference>
<dbReference type="Pfam" id="PF13384">
    <property type="entry name" value="HTH_23"/>
    <property type="match status" value="1"/>
</dbReference>
<gene>
    <name evidence="2" type="primary">PARPA_04344.1 scaffold 12656</name>
</gene>
<dbReference type="PANTHER" id="PTHR46564">
    <property type="entry name" value="TRANSPOSASE"/>
    <property type="match status" value="1"/>
</dbReference>
<name>A0A0B7N5A8_9FUNG</name>
<dbReference type="AlphaFoldDB" id="A0A0B7N5A8"/>
<proteinExistence type="predicted"/>
<keyword evidence="3" id="KW-1185">Reference proteome</keyword>
<dbReference type="NCBIfam" id="NF033545">
    <property type="entry name" value="transpos_IS630"/>
    <property type="match status" value="1"/>
</dbReference>
<organism evidence="2 3">
    <name type="scientific">Parasitella parasitica</name>
    <dbReference type="NCBI Taxonomy" id="35722"/>
    <lineage>
        <taxon>Eukaryota</taxon>
        <taxon>Fungi</taxon>
        <taxon>Fungi incertae sedis</taxon>
        <taxon>Mucoromycota</taxon>
        <taxon>Mucoromycotina</taxon>
        <taxon>Mucoromycetes</taxon>
        <taxon>Mucorales</taxon>
        <taxon>Mucorineae</taxon>
        <taxon>Mucoraceae</taxon>
        <taxon>Parasitella</taxon>
    </lineage>
</organism>
<reference evidence="2 3" key="1">
    <citation type="submission" date="2014-09" db="EMBL/GenBank/DDBJ databases">
        <authorList>
            <person name="Ellenberger Sabrina"/>
        </authorList>
    </citation>
    <scope>NUCLEOTIDE SEQUENCE [LARGE SCALE GENOMIC DNA]</scope>
    <source>
        <strain evidence="2 3">CBS 412.66</strain>
    </source>
</reference>
<dbReference type="Pfam" id="PF13358">
    <property type="entry name" value="DDE_3"/>
    <property type="match status" value="1"/>
</dbReference>